<evidence type="ECO:0000256" key="1">
    <source>
        <dbReference type="ARBA" id="ARBA00008645"/>
    </source>
</evidence>
<dbReference type="RefSeq" id="WP_290110961.1">
    <property type="nucleotide sequence ID" value="NZ_JAUEPL010000007.1"/>
</dbReference>
<dbReference type="PANTHER" id="PTHR22946">
    <property type="entry name" value="DIENELACTONE HYDROLASE DOMAIN-CONTAINING PROTEIN-RELATED"/>
    <property type="match status" value="1"/>
</dbReference>
<evidence type="ECO:0000313" key="5">
    <source>
        <dbReference type="EMBL" id="MDN3293980.1"/>
    </source>
</evidence>
<dbReference type="EMBL" id="JAUEPL010000007">
    <property type="protein sequence ID" value="MDN3293980.1"/>
    <property type="molecule type" value="Genomic_DNA"/>
</dbReference>
<keyword evidence="2 5" id="KW-0378">Hydrolase</keyword>
<dbReference type="Pfam" id="PF02129">
    <property type="entry name" value="Peptidase_S15"/>
    <property type="match status" value="1"/>
</dbReference>
<feature type="domain" description="Xaa-Pro dipeptidyl-peptidase C-terminal" evidence="4">
    <location>
        <begin position="308"/>
        <end position="518"/>
    </location>
</feature>
<keyword evidence="3" id="KW-0732">Signal</keyword>
<comment type="caution">
    <text evidence="5">The sequence shown here is derived from an EMBL/GenBank/DDBJ whole genome shotgun (WGS) entry which is preliminary data.</text>
</comment>
<dbReference type="InterPro" id="IPR029058">
    <property type="entry name" value="AB_hydrolase_fold"/>
</dbReference>
<dbReference type="PANTHER" id="PTHR22946:SF9">
    <property type="entry name" value="POLYKETIDE TRANSFERASE AF380"/>
    <property type="match status" value="1"/>
</dbReference>
<evidence type="ECO:0000313" key="6">
    <source>
        <dbReference type="Proteomes" id="UP001174050"/>
    </source>
</evidence>
<dbReference type="SUPFAM" id="SSF49785">
    <property type="entry name" value="Galactose-binding domain-like"/>
    <property type="match status" value="1"/>
</dbReference>
<proteinExistence type="inferred from homology"/>
<comment type="similarity">
    <text evidence="1">Belongs to the AB hydrolase superfamily.</text>
</comment>
<dbReference type="Proteomes" id="UP001174050">
    <property type="component" value="Unassembled WGS sequence"/>
</dbReference>
<dbReference type="SUPFAM" id="SSF53474">
    <property type="entry name" value="alpha/beta-Hydrolases"/>
    <property type="match status" value="1"/>
</dbReference>
<dbReference type="GO" id="GO:0016787">
    <property type="term" value="F:hydrolase activity"/>
    <property type="evidence" value="ECO:0007669"/>
    <property type="project" value="UniProtKB-KW"/>
</dbReference>
<dbReference type="InterPro" id="IPR000383">
    <property type="entry name" value="Xaa-Pro-like_dom"/>
</dbReference>
<dbReference type="InterPro" id="IPR005674">
    <property type="entry name" value="CocE/Ser_esterase"/>
</dbReference>
<gene>
    <name evidence="5" type="ORF">QWM81_07950</name>
</gene>
<evidence type="ECO:0000259" key="4">
    <source>
        <dbReference type="SMART" id="SM00939"/>
    </source>
</evidence>
<organism evidence="5 6">
    <name type="scientific">Streptomyces ficellus</name>
    <dbReference type="NCBI Taxonomy" id="1977088"/>
    <lineage>
        <taxon>Bacteria</taxon>
        <taxon>Bacillati</taxon>
        <taxon>Actinomycetota</taxon>
        <taxon>Actinomycetes</taxon>
        <taxon>Kitasatosporales</taxon>
        <taxon>Streptomycetaceae</taxon>
        <taxon>Streptomyces</taxon>
    </lineage>
</organism>
<feature type="chain" id="PRO_5046665774" evidence="3">
    <location>
        <begin position="35"/>
        <end position="525"/>
    </location>
</feature>
<evidence type="ECO:0000256" key="2">
    <source>
        <dbReference type="ARBA" id="ARBA00022801"/>
    </source>
</evidence>
<dbReference type="InterPro" id="IPR050261">
    <property type="entry name" value="FrsA_esterase"/>
</dbReference>
<dbReference type="NCBIfam" id="TIGR00976">
    <property type="entry name" value="CocE_NonD"/>
    <property type="match status" value="1"/>
</dbReference>
<dbReference type="InterPro" id="IPR013736">
    <property type="entry name" value="Xaa-Pro_dipept_C"/>
</dbReference>
<name>A0ABT7Z3C5_9ACTN</name>
<sequence length="525" mass="55781">MGQPRNALRTTTTGAVSAALVAGTALGLSPTAAATPTGPPGIRFVDITGDGGTVLKANVVTPAGAEDGRRYPVIVLPTSWSMPQIEYLAQAKKLADAGYVVVSYNSRGFWQSGGHIEVAGPPDVADASKVIDWALANTPADPGRVGMAGVSYGAGISLLAAAHDKRVKAVVAMSGWADLIDSIYSGRTQHLQAAAMLGGTGYLTGRPSPELQQILGDFLASNLDKEQEMIAWGAKRSPAFQLDRINANGAAIMLGNAWGDTIFPPNQYASFYEKLTGPKRLELRPGDHATAEAAGLLGLPNDTWTNAHRWFDHHLKGADNGIDREQPVQLKSRSTGGYEGYPDWKSVAATDRKIALAESQKVYANVDSGANGGIVMLSNALDQFLKLPPTASIPLLPRSFAAVWQSERYDTVQHVRGTAKLHTTVTSTKESGTLVAYLYDVGPLGLGKLVSSAPYTFHGKEADRPFPVDLELFSTAYDVPAGHRLALVVDTVDPLYIEHNPSGARLTFSSPPSDPSYLSVPLREK</sequence>
<dbReference type="SMART" id="SM00939">
    <property type="entry name" value="PepX_C"/>
    <property type="match status" value="1"/>
</dbReference>
<dbReference type="Gene3D" id="2.60.120.260">
    <property type="entry name" value="Galactose-binding domain-like"/>
    <property type="match status" value="1"/>
</dbReference>
<feature type="signal peptide" evidence="3">
    <location>
        <begin position="1"/>
        <end position="34"/>
    </location>
</feature>
<accession>A0ABT7Z3C5</accession>
<dbReference type="Gene3D" id="3.40.50.1820">
    <property type="entry name" value="alpha/beta hydrolase"/>
    <property type="match status" value="1"/>
</dbReference>
<reference evidence="5" key="1">
    <citation type="submission" date="2023-06" db="EMBL/GenBank/DDBJ databases">
        <title>WGS-Sequencing of Streptomyces ficellus isolate 21 collected from sand in Gara Djebilet Iron Mine in Algeria.</title>
        <authorList>
            <person name="Zegers G.P."/>
            <person name="Gomez A."/>
            <person name="Gueddou A."/>
            <person name="Zahara A.F."/>
            <person name="Worth M."/>
            <person name="Sevigny J.L."/>
            <person name="Tisa L."/>
        </authorList>
    </citation>
    <scope>NUCLEOTIDE SEQUENCE</scope>
    <source>
        <strain evidence="5">AS11</strain>
    </source>
</reference>
<dbReference type="InterPro" id="IPR008979">
    <property type="entry name" value="Galactose-bd-like_sf"/>
</dbReference>
<dbReference type="Pfam" id="PF08530">
    <property type="entry name" value="PepX_C"/>
    <property type="match status" value="1"/>
</dbReference>
<protein>
    <submittedName>
        <fullName evidence="5">CocE/NonD family hydrolase</fullName>
    </submittedName>
</protein>
<evidence type="ECO:0000256" key="3">
    <source>
        <dbReference type="SAM" id="SignalP"/>
    </source>
</evidence>
<keyword evidence="6" id="KW-1185">Reference proteome</keyword>